<evidence type="ECO:0000313" key="1">
    <source>
        <dbReference type="EMBL" id="CAH1188741.1"/>
    </source>
</evidence>
<name>A0A9P0DWV8_PHYSR</name>
<sequence length="156" mass="18741">MNTKKDYESCFKTFERLLESEMIIHIVNMDNLESFLEFRTFSSVLKTTLPSKRMLKKDYESCFKTYKRLLESEMIIHIVNMDNLESFLEFRTFSSVLKNNFSFKMNAKKNYESCFKTYKRLLESEMIIHIVNMDNLESFLEFRTFSSVLKTTFPSK</sequence>
<proteinExistence type="predicted"/>
<reference evidence="1" key="1">
    <citation type="submission" date="2022-01" db="EMBL/GenBank/DDBJ databases">
        <authorList>
            <person name="King R."/>
        </authorList>
    </citation>
    <scope>NUCLEOTIDE SEQUENCE</scope>
</reference>
<dbReference type="EMBL" id="CAKJVH030000001">
    <property type="protein sequence ID" value="CAH1188741.1"/>
    <property type="molecule type" value="Genomic_DNA"/>
</dbReference>
<comment type="caution">
    <text evidence="1">The sequence shown here is derived from an EMBL/GenBank/DDBJ whole genome shotgun (WGS) entry which is preliminary data.</text>
</comment>
<protein>
    <submittedName>
        <fullName evidence="1">Uncharacterized protein</fullName>
    </submittedName>
</protein>
<gene>
    <name evidence="1" type="ORF">PHYEVI_LOCUS11799</name>
</gene>
<dbReference type="Proteomes" id="UP001153712">
    <property type="component" value="Unassembled WGS sequence"/>
</dbReference>
<evidence type="ECO:0000313" key="2">
    <source>
        <dbReference type="Proteomes" id="UP001153712"/>
    </source>
</evidence>
<accession>A0A9P0DWV8</accession>
<dbReference type="AlphaFoldDB" id="A0A9P0DWV8"/>
<keyword evidence="2" id="KW-1185">Reference proteome</keyword>
<organism evidence="1 2">
    <name type="scientific">Phyllotreta striolata</name>
    <name type="common">Striped flea beetle</name>
    <name type="synonym">Crioceris striolata</name>
    <dbReference type="NCBI Taxonomy" id="444603"/>
    <lineage>
        <taxon>Eukaryota</taxon>
        <taxon>Metazoa</taxon>
        <taxon>Ecdysozoa</taxon>
        <taxon>Arthropoda</taxon>
        <taxon>Hexapoda</taxon>
        <taxon>Insecta</taxon>
        <taxon>Pterygota</taxon>
        <taxon>Neoptera</taxon>
        <taxon>Endopterygota</taxon>
        <taxon>Coleoptera</taxon>
        <taxon>Polyphaga</taxon>
        <taxon>Cucujiformia</taxon>
        <taxon>Chrysomeloidea</taxon>
        <taxon>Chrysomelidae</taxon>
        <taxon>Galerucinae</taxon>
        <taxon>Alticini</taxon>
        <taxon>Phyllotreta</taxon>
    </lineage>
</organism>